<dbReference type="PROSITE" id="PS51274">
    <property type="entry name" value="GATASE_COBBQ"/>
    <property type="match status" value="1"/>
</dbReference>
<dbReference type="HAMAP" id="MF_00028">
    <property type="entry name" value="CobQ"/>
    <property type="match status" value="1"/>
</dbReference>
<proteinExistence type="inferred from homology"/>
<feature type="active site" evidence="4">
    <location>
        <position position="474"/>
    </location>
</feature>
<dbReference type="Gene3D" id="3.40.50.880">
    <property type="match status" value="1"/>
</dbReference>
<dbReference type="InterPro" id="IPR033949">
    <property type="entry name" value="CobQ_GATase1"/>
</dbReference>
<dbReference type="PANTHER" id="PTHR21343">
    <property type="entry name" value="DETHIOBIOTIN SYNTHETASE"/>
    <property type="match status" value="1"/>
</dbReference>
<comment type="function">
    <text evidence="4">Catalyzes amidations at positions B, D, E, and G on adenosylcobyrinic A,C-diamide. NH(2) groups are provided by glutamine, and one molecule of ATP is hydrogenolyzed for each amidation.</text>
</comment>
<dbReference type="InterPro" id="IPR011698">
    <property type="entry name" value="GATase_3"/>
</dbReference>
<dbReference type="InterPro" id="IPR004459">
    <property type="entry name" value="CobQ_synth"/>
</dbReference>
<evidence type="ECO:0000259" key="6">
    <source>
        <dbReference type="Pfam" id="PF01656"/>
    </source>
</evidence>
<dbReference type="Gene3D" id="3.40.50.300">
    <property type="entry name" value="P-loop containing nucleotide triphosphate hydrolases"/>
    <property type="match status" value="1"/>
</dbReference>
<sequence>MRGRAPRGRGAAAEARMSGGGLLVAGTTSDAGKSVVTAGICRWLVRRGVKVAPFKGQNMSLNSFVTREGAEIGRAQAMQAQAARVEPTALMNPVLLKPGGDRSSQVVLLGRPVGELSARGFFGRPGPPAGPERGAQAAGSLPGGTGGTPVGMLRGGRREALLEPVLACLEELRGTHDVVICEGAGSPAEINLRRTDIVNMGIARAARLPVLVVGDIDRGGVFAQFFGTTALLAPGDQELVAGYLVNKFRGDVSLLGPGLEMLRGLTGRRTYGVLPYAHGLGIDEEDGLRVSLRGTVRESAVAPPVGEDVLRVAVCAVPLMSNFTDVDALAAEPGVIVRFVDRPEELADADLVVVPGTRGTVRALEWLRERGLAGALARRAAEGRPVLGICGGFQVLGEHIDDEVESRTGAVPGLGLLPVRVRFAAEKTLARPSGEALGQPVEGYEIHHGVAEVLGGEPFLDGCRVGEVWGTHWHGSLESDGFRRAFLRAVAAAAGRGFAPAPDTSFAELREAQLDRLGDLVEEHADTDALLRLIEGGAPPGLPFIPPGAPDLPAATAVPTATPVPTGTTGTPGTTMPTATTGTAVPTTTAASTATATAAGTPGAAQ</sequence>
<dbReference type="InterPro" id="IPR027417">
    <property type="entry name" value="P-loop_NTPase"/>
</dbReference>
<evidence type="ECO:0000313" key="8">
    <source>
        <dbReference type="EMBL" id="AWK07913.1"/>
    </source>
</evidence>
<feature type="domain" description="CobQ/CobB/MinD/ParA nucleotide binding" evidence="6">
    <location>
        <begin position="23"/>
        <end position="286"/>
    </location>
</feature>
<feature type="region of interest" description="Disordered" evidence="5">
    <location>
        <begin position="546"/>
        <end position="606"/>
    </location>
</feature>
<evidence type="ECO:0000313" key="9">
    <source>
        <dbReference type="Proteomes" id="UP000245051"/>
    </source>
</evidence>
<dbReference type="PANTHER" id="PTHR21343:SF1">
    <property type="entry name" value="COBYRIC ACID SYNTHASE"/>
    <property type="match status" value="1"/>
</dbReference>
<evidence type="ECO:0000256" key="4">
    <source>
        <dbReference type="HAMAP-Rule" id="MF_00028"/>
    </source>
</evidence>
<comment type="pathway">
    <text evidence="1 4">Cofactor biosynthesis; adenosylcobalamin biosynthesis.</text>
</comment>
<dbReference type="Pfam" id="PF01656">
    <property type="entry name" value="CbiA"/>
    <property type="match status" value="1"/>
</dbReference>
<keyword evidence="2 4" id="KW-0169">Cobalamin biosynthesis</keyword>
<dbReference type="Proteomes" id="UP000245051">
    <property type="component" value="Chromosome"/>
</dbReference>
<dbReference type="Pfam" id="PF07685">
    <property type="entry name" value="GATase_3"/>
    <property type="match status" value="1"/>
</dbReference>
<feature type="compositionally biased region" description="Low complexity" evidence="5">
    <location>
        <begin position="553"/>
        <end position="606"/>
    </location>
</feature>
<name>A0ABM6V190_9ACTN</name>
<keyword evidence="3 4" id="KW-0315">Glutamine amidotransferase</keyword>
<feature type="domain" description="CobB/CobQ-like glutamine amidotransferase" evidence="7">
    <location>
        <begin position="311"/>
        <end position="480"/>
    </location>
</feature>
<evidence type="ECO:0000259" key="7">
    <source>
        <dbReference type="Pfam" id="PF07685"/>
    </source>
</evidence>
<dbReference type="NCBIfam" id="NF001989">
    <property type="entry name" value="PRK00784.1"/>
    <property type="match status" value="1"/>
</dbReference>
<evidence type="ECO:0000256" key="3">
    <source>
        <dbReference type="ARBA" id="ARBA00022962"/>
    </source>
</evidence>
<dbReference type="PROSITE" id="PS51273">
    <property type="entry name" value="GATASE_TYPE_1"/>
    <property type="match status" value="1"/>
</dbReference>
<evidence type="ECO:0000256" key="5">
    <source>
        <dbReference type="SAM" id="MobiDB-lite"/>
    </source>
</evidence>
<dbReference type="InterPro" id="IPR002586">
    <property type="entry name" value="CobQ/CobB/MinD/ParA_Nub-bd_dom"/>
</dbReference>
<gene>
    <name evidence="4" type="primary">cobQ</name>
    <name evidence="8" type="ORF">DDQ41_02090</name>
</gene>
<keyword evidence="9" id="KW-1185">Reference proteome</keyword>
<feature type="region of interest" description="Disordered" evidence="5">
    <location>
        <begin position="124"/>
        <end position="146"/>
    </location>
</feature>
<dbReference type="InterPro" id="IPR029062">
    <property type="entry name" value="Class_I_gatase-like"/>
</dbReference>
<evidence type="ECO:0000256" key="1">
    <source>
        <dbReference type="ARBA" id="ARBA00004953"/>
    </source>
</evidence>
<dbReference type="SUPFAM" id="SSF52540">
    <property type="entry name" value="P-loop containing nucleoside triphosphate hydrolases"/>
    <property type="match status" value="1"/>
</dbReference>
<reference evidence="8 9" key="1">
    <citation type="submission" date="2018-05" db="EMBL/GenBank/DDBJ databases">
        <title>Complete genome sequence of the Type Strain of Streptomyces spongiicola HNM0071, the producer of staurosporine.</title>
        <authorList>
            <person name="Zhou S."/>
            <person name="Huang X."/>
        </authorList>
    </citation>
    <scope>NUCLEOTIDE SEQUENCE [LARGE SCALE GENOMIC DNA]</scope>
    <source>
        <strain evidence="8 9">HNM0071</strain>
    </source>
</reference>
<protein>
    <recommendedName>
        <fullName evidence="4">Cobyric acid synthase</fullName>
    </recommendedName>
</protein>
<evidence type="ECO:0000256" key="2">
    <source>
        <dbReference type="ARBA" id="ARBA00022573"/>
    </source>
</evidence>
<feature type="active site" description="Nucleophile" evidence="4">
    <location>
        <position position="390"/>
    </location>
</feature>
<dbReference type="CDD" id="cd01750">
    <property type="entry name" value="GATase1_CobQ"/>
    <property type="match status" value="1"/>
</dbReference>
<dbReference type="EMBL" id="CP029254">
    <property type="protein sequence ID" value="AWK07913.1"/>
    <property type="molecule type" value="Genomic_DNA"/>
</dbReference>
<organism evidence="8 9">
    <name type="scientific">Streptomyces spongiicola</name>
    <dbReference type="NCBI Taxonomy" id="1690221"/>
    <lineage>
        <taxon>Bacteria</taxon>
        <taxon>Bacillati</taxon>
        <taxon>Actinomycetota</taxon>
        <taxon>Actinomycetes</taxon>
        <taxon>Kitasatosporales</taxon>
        <taxon>Streptomycetaceae</taxon>
        <taxon>Streptomyces</taxon>
    </lineage>
</organism>
<accession>A0ABM6V190</accession>
<dbReference type="SUPFAM" id="SSF52317">
    <property type="entry name" value="Class I glutamine amidotransferase-like"/>
    <property type="match status" value="1"/>
</dbReference>
<comment type="similarity">
    <text evidence="4">Belongs to the CobB/CobQ family. CobQ subfamily.</text>
</comment>